<reference evidence="10 11" key="1">
    <citation type="submission" date="2020-06" db="EMBL/GenBank/DDBJ databases">
        <title>Methanofollis fontis sp. nov., a methanogen isolated from marine sediments near a cold seep at Four-Way Closure Ridge offshore southwestern Taiwan.</title>
        <authorList>
            <person name="Chen S.-C."/>
            <person name="Teng N.-H."/>
            <person name="Lin Y.-S."/>
            <person name="Lai M.-C."/>
            <person name="Chen H.-H."/>
            <person name="Wang C.-C."/>
        </authorList>
    </citation>
    <scope>NUCLEOTIDE SEQUENCE [LARGE SCALE GENOMIC DNA]</scope>
    <source>
        <strain evidence="10 11">DSM 2702</strain>
    </source>
</reference>
<comment type="similarity">
    <text evidence="2 7">Belongs to the aspartate/ornithine carbamoyltransferase superfamily. ATCase family.</text>
</comment>
<dbReference type="NCBIfam" id="NF002032">
    <property type="entry name" value="PRK00856.1"/>
    <property type="match status" value="1"/>
</dbReference>
<keyword evidence="11" id="KW-1185">Reference proteome</keyword>
<gene>
    <name evidence="7 10" type="primary">pyrB</name>
    <name evidence="10" type="ORF">HWN36_06020</name>
</gene>
<dbReference type="RefSeq" id="WP_176788523.1">
    <property type="nucleotide sequence ID" value="NZ_JABXWR010000001.1"/>
</dbReference>
<evidence type="ECO:0000256" key="2">
    <source>
        <dbReference type="ARBA" id="ARBA00008896"/>
    </source>
</evidence>
<dbReference type="InterPro" id="IPR006132">
    <property type="entry name" value="Asp/Orn_carbamoyltranf_P-bd"/>
</dbReference>
<dbReference type="GO" id="GO:0006207">
    <property type="term" value="P:'de novo' pyrimidine nucleobase biosynthetic process"/>
    <property type="evidence" value="ECO:0007669"/>
    <property type="project" value="InterPro"/>
</dbReference>
<dbReference type="PRINTS" id="PR00100">
    <property type="entry name" value="AOTCASE"/>
</dbReference>
<organism evidence="10 11">
    <name type="scientific">Methanofollis tationis</name>
    <dbReference type="NCBI Taxonomy" id="81417"/>
    <lineage>
        <taxon>Archaea</taxon>
        <taxon>Methanobacteriati</taxon>
        <taxon>Methanobacteriota</taxon>
        <taxon>Stenosarchaea group</taxon>
        <taxon>Methanomicrobia</taxon>
        <taxon>Methanomicrobiales</taxon>
        <taxon>Methanomicrobiaceae</taxon>
        <taxon>Methanofollis</taxon>
    </lineage>
</organism>
<feature type="binding site" evidence="7">
    <location>
        <position position="51"/>
    </location>
    <ligand>
        <name>carbamoyl phosphate</name>
        <dbReference type="ChEBI" id="CHEBI:58228"/>
    </ligand>
</feature>
<dbReference type="GO" id="GO:0006520">
    <property type="term" value="P:amino acid metabolic process"/>
    <property type="evidence" value="ECO:0007669"/>
    <property type="project" value="InterPro"/>
</dbReference>
<dbReference type="Pfam" id="PF02729">
    <property type="entry name" value="OTCace_N"/>
    <property type="match status" value="1"/>
</dbReference>
<dbReference type="InterPro" id="IPR006131">
    <property type="entry name" value="Asp_carbamoyltransf_Asp/Orn-bd"/>
</dbReference>
<comment type="subunit">
    <text evidence="7">Heterooligomer of catalytic and regulatory chains.</text>
</comment>
<dbReference type="PROSITE" id="PS00097">
    <property type="entry name" value="CARBAMOYLTRANSFERASE"/>
    <property type="match status" value="1"/>
</dbReference>
<evidence type="ECO:0000256" key="7">
    <source>
        <dbReference type="HAMAP-Rule" id="MF_00001"/>
    </source>
</evidence>
<dbReference type="PANTHER" id="PTHR45753:SF6">
    <property type="entry name" value="ASPARTATE CARBAMOYLTRANSFERASE"/>
    <property type="match status" value="1"/>
</dbReference>
<evidence type="ECO:0000313" key="11">
    <source>
        <dbReference type="Proteomes" id="UP000570823"/>
    </source>
</evidence>
<evidence type="ECO:0000256" key="5">
    <source>
        <dbReference type="ARBA" id="ARBA00043884"/>
    </source>
</evidence>
<feature type="binding site" evidence="7">
    <location>
        <position position="131"/>
    </location>
    <ligand>
        <name>carbamoyl phosphate</name>
        <dbReference type="ChEBI" id="CHEBI:58228"/>
    </ligand>
</feature>
<keyword evidence="3 7" id="KW-0808">Transferase</keyword>
<keyword evidence="4 7" id="KW-0665">Pyrimidine biosynthesis</keyword>
<feature type="binding site" evidence="7">
    <location>
        <position position="260"/>
    </location>
    <ligand>
        <name>carbamoyl phosphate</name>
        <dbReference type="ChEBI" id="CHEBI:58228"/>
    </ligand>
</feature>
<evidence type="ECO:0000256" key="1">
    <source>
        <dbReference type="ARBA" id="ARBA00004852"/>
    </source>
</evidence>
<feature type="binding site" evidence="7">
    <location>
        <position position="221"/>
    </location>
    <ligand>
        <name>L-aspartate</name>
        <dbReference type="ChEBI" id="CHEBI:29991"/>
    </ligand>
</feature>
<feature type="binding site" evidence="7">
    <location>
        <position position="261"/>
    </location>
    <ligand>
        <name>carbamoyl phosphate</name>
        <dbReference type="ChEBI" id="CHEBI:58228"/>
    </ligand>
</feature>
<protein>
    <recommendedName>
        <fullName evidence="7">Aspartate carbamoyltransferase</fullName>
        <ecNumber evidence="7">2.1.3.2</ecNumber>
    </recommendedName>
    <alternativeName>
        <fullName evidence="7">Aspartate transcarbamylase</fullName>
        <shortName evidence="7">ATCase</shortName>
    </alternativeName>
</protein>
<dbReference type="SUPFAM" id="SSF53671">
    <property type="entry name" value="Aspartate/ornithine carbamoyltransferase"/>
    <property type="match status" value="1"/>
</dbReference>
<evidence type="ECO:0000256" key="3">
    <source>
        <dbReference type="ARBA" id="ARBA00022679"/>
    </source>
</evidence>
<dbReference type="InterPro" id="IPR036901">
    <property type="entry name" value="Asp/Orn_carbamoylTrfase_sf"/>
</dbReference>
<dbReference type="FunFam" id="3.40.50.1370:FF:000002">
    <property type="entry name" value="Aspartate carbamoyltransferase 2"/>
    <property type="match status" value="1"/>
</dbReference>
<feature type="binding site" evidence="7">
    <location>
        <position position="50"/>
    </location>
    <ligand>
        <name>carbamoyl phosphate</name>
        <dbReference type="ChEBI" id="CHEBI:58228"/>
    </ligand>
</feature>
<feature type="binding site" evidence="7">
    <location>
        <position position="100"/>
    </location>
    <ligand>
        <name>carbamoyl phosphate</name>
        <dbReference type="ChEBI" id="CHEBI:58228"/>
    </ligand>
</feature>
<evidence type="ECO:0000256" key="6">
    <source>
        <dbReference type="ARBA" id="ARBA00048859"/>
    </source>
</evidence>
<comment type="caution">
    <text evidence="10">The sequence shown here is derived from an EMBL/GenBank/DDBJ whole genome shotgun (WGS) entry which is preliminary data.</text>
</comment>
<feature type="binding site" evidence="7">
    <location>
        <position position="79"/>
    </location>
    <ligand>
        <name>L-aspartate</name>
        <dbReference type="ChEBI" id="CHEBI:29991"/>
    </ligand>
</feature>
<dbReference type="PRINTS" id="PR00101">
    <property type="entry name" value="ATCASE"/>
</dbReference>
<evidence type="ECO:0000259" key="9">
    <source>
        <dbReference type="Pfam" id="PF02729"/>
    </source>
</evidence>
<dbReference type="EMBL" id="JABXWR010000001">
    <property type="protein sequence ID" value="NVO66872.1"/>
    <property type="molecule type" value="Genomic_DNA"/>
</dbReference>
<dbReference type="HAMAP" id="MF_00001">
    <property type="entry name" value="Asp_carb_tr"/>
    <property type="match status" value="1"/>
</dbReference>
<feature type="binding site" evidence="7">
    <location>
        <position position="160"/>
    </location>
    <ligand>
        <name>L-aspartate</name>
        <dbReference type="ChEBI" id="CHEBI:29991"/>
    </ligand>
</feature>
<dbReference type="AlphaFoldDB" id="A0A7K4HNX6"/>
<feature type="domain" description="Aspartate/ornithine carbamoyltransferase Asp/Orn-binding" evidence="8">
    <location>
        <begin position="148"/>
        <end position="294"/>
    </location>
</feature>
<comment type="function">
    <text evidence="5 7">Catalyzes the condensation of carbamoyl phosphate and aspartate to form carbamoyl aspartate and inorganic phosphate, the committed step in the de novo pyrimidine nucleotide biosynthesis pathway.</text>
</comment>
<dbReference type="OrthoDB" id="7792at2157"/>
<dbReference type="InterPro" id="IPR002082">
    <property type="entry name" value="Asp_carbamoyltransf"/>
</dbReference>
<dbReference type="Proteomes" id="UP000570823">
    <property type="component" value="Unassembled WGS sequence"/>
</dbReference>
<dbReference type="GO" id="GO:0016597">
    <property type="term" value="F:amino acid binding"/>
    <property type="evidence" value="ECO:0007669"/>
    <property type="project" value="InterPro"/>
</dbReference>
<feature type="domain" description="Aspartate/ornithine carbamoyltransferase carbamoyl-P binding" evidence="9">
    <location>
        <begin position="2"/>
        <end position="141"/>
    </location>
</feature>
<dbReference type="InterPro" id="IPR006130">
    <property type="entry name" value="Asp/Orn_carbamoylTrfase"/>
</dbReference>
<dbReference type="EC" id="2.1.3.2" evidence="7"/>
<proteinExistence type="inferred from homology"/>
<evidence type="ECO:0000256" key="4">
    <source>
        <dbReference type="ARBA" id="ARBA00022975"/>
    </source>
</evidence>
<dbReference type="UniPathway" id="UPA00070">
    <property type="reaction ID" value="UER00116"/>
</dbReference>
<dbReference type="PANTHER" id="PTHR45753">
    <property type="entry name" value="ORNITHINE CARBAMOYLTRANSFERASE, MITOCHONDRIAL"/>
    <property type="match status" value="1"/>
</dbReference>
<dbReference type="Gene3D" id="3.40.50.1370">
    <property type="entry name" value="Aspartate/ornithine carbamoyltransferase"/>
    <property type="match status" value="2"/>
</dbReference>
<evidence type="ECO:0000259" key="8">
    <source>
        <dbReference type="Pfam" id="PF00185"/>
    </source>
</evidence>
<name>A0A7K4HNX6_9EURY</name>
<sequence length="298" mass="32999">MRHIISIKDFEKRDIETLLDRAEAIDAGTYDRHALDDRILGVLFFEPSTRTRMSFEAAMARLGGTSIDMGGVEASSVVKGETLADTIRVVSGYADAIVLRHPKEGAARLAAEFSSVPVLNAGDGAGQHPSQTLIDLYTIRQAMPLDRIDVGLLGDLRYGRTAHSLAYALTEFNVTIHTLAPQSLEMPPNVMEGLKDRGVEVVRHDDIEEFTASLDVMYVTRIQRERFPDTASYYAVASSYRVTPELLERAREQMIVLHPLPRVDEIDPGVDALPHARYFEQARNGIPIRMALLLGVIG</sequence>
<dbReference type="Pfam" id="PF00185">
    <property type="entry name" value="OTCace"/>
    <property type="match status" value="1"/>
</dbReference>
<accession>A0A7K4HNX6</accession>
<dbReference type="GO" id="GO:0004070">
    <property type="term" value="F:aspartate carbamoyltransferase activity"/>
    <property type="evidence" value="ECO:0007669"/>
    <property type="project" value="UniProtKB-UniRule"/>
</dbReference>
<feature type="binding site" evidence="7">
    <location>
        <position position="128"/>
    </location>
    <ligand>
        <name>carbamoyl phosphate</name>
        <dbReference type="ChEBI" id="CHEBI:58228"/>
    </ligand>
</feature>
<evidence type="ECO:0000313" key="10">
    <source>
        <dbReference type="EMBL" id="NVO66872.1"/>
    </source>
</evidence>
<comment type="pathway">
    <text evidence="1 7">Pyrimidine metabolism; UMP biosynthesis via de novo pathway; (S)-dihydroorotate from bicarbonate: step 2/3.</text>
</comment>
<dbReference type="GO" id="GO:0044205">
    <property type="term" value="P:'de novo' UMP biosynthetic process"/>
    <property type="evidence" value="ECO:0007669"/>
    <property type="project" value="UniProtKB-UniRule"/>
</dbReference>
<comment type="catalytic activity">
    <reaction evidence="6 7">
        <text>carbamoyl phosphate + L-aspartate = N-carbamoyl-L-aspartate + phosphate + H(+)</text>
        <dbReference type="Rhea" id="RHEA:20013"/>
        <dbReference type="ChEBI" id="CHEBI:15378"/>
        <dbReference type="ChEBI" id="CHEBI:29991"/>
        <dbReference type="ChEBI" id="CHEBI:32814"/>
        <dbReference type="ChEBI" id="CHEBI:43474"/>
        <dbReference type="ChEBI" id="CHEBI:58228"/>
        <dbReference type="EC" id="2.1.3.2"/>
    </reaction>
</comment>
<dbReference type="NCBIfam" id="TIGR00670">
    <property type="entry name" value="asp_carb_tr"/>
    <property type="match status" value="1"/>
</dbReference>